<dbReference type="Proteomes" id="UP000237347">
    <property type="component" value="Unassembled WGS sequence"/>
</dbReference>
<evidence type="ECO:0000313" key="2">
    <source>
        <dbReference type="Proteomes" id="UP000237347"/>
    </source>
</evidence>
<accession>A0AAW0KYG9</accession>
<proteinExistence type="predicted"/>
<gene>
    <name evidence="1" type="primary">AVT6B_1</name>
    <name evidence="1" type="ORF">CFP56_011811</name>
</gene>
<name>A0AAW0KYG9_QUESU</name>
<keyword evidence="2" id="KW-1185">Reference proteome</keyword>
<sequence>MALPATMKVLGLGLGNGMIIDTEGSLEMLLRFSRVGNSHSHGEVMSDAIGRAGRPTRAHQNTTATTTWDFWLSMTIGATETISSCPGGGGKTRWLHRGA</sequence>
<evidence type="ECO:0000313" key="1">
    <source>
        <dbReference type="EMBL" id="KAK7843912.1"/>
    </source>
</evidence>
<organism evidence="1 2">
    <name type="scientific">Quercus suber</name>
    <name type="common">Cork oak</name>
    <dbReference type="NCBI Taxonomy" id="58331"/>
    <lineage>
        <taxon>Eukaryota</taxon>
        <taxon>Viridiplantae</taxon>
        <taxon>Streptophyta</taxon>
        <taxon>Embryophyta</taxon>
        <taxon>Tracheophyta</taxon>
        <taxon>Spermatophyta</taxon>
        <taxon>Magnoliopsida</taxon>
        <taxon>eudicotyledons</taxon>
        <taxon>Gunneridae</taxon>
        <taxon>Pentapetalae</taxon>
        <taxon>rosids</taxon>
        <taxon>fabids</taxon>
        <taxon>Fagales</taxon>
        <taxon>Fagaceae</taxon>
        <taxon>Quercus</taxon>
    </lineage>
</organism>
<protein>
    <submittedName>
        <fullName evidence="1">Amino acid transporter avt6b</fullName>
    </submittedName>
</protein>
<dbReference type="EMBL" id="PKMF04000194">
    <property type="protein sequence ID" value="KAK7843912.1"/>
    <property type="molecule type" value="Genomic_DNA"/>
</dbReference>
<reference evidence="1 2" key="1">
    <citation type="journal article" date="2018" name="Sci. Data">
        <title>The draft genome sequence of cork oak.</title>
        <authorList>
            <person name="Ramos A.M."/>
            <person name="Usie A."/>
            <person name="Barbosa P."/>
            <person name="Barros P.M."/>
            <person name="Capote T."/>
            <person name="Chaves I."/>
            <person name="Simoes F."/>
            <person name="Abreu I."/>
            <person name="Carrasquinho I."/>
            <person name="Faro C."/>
            <person name="Guimaraes J.B."/>
            <person name="Mendonca D."/>
            <person name="Nobrega F."/>
            <person name="Rodrigues L."/>
            <person name="Saibo N.J.M."/>
            <person name="Varela M.C."/>
            <person name="Egas C."/>
            <person name="Matos J."/>
            <person name="Miguel C.M."/>
            <person name="Oliveira M.M."/>
            <person name="Ricardo C.P."/>
            <person name="Goncalves S."/>
        </authorList>
    </citation>
    <scope>NUCLEOTIDE SEQUENCE [LARGE SCALE GENOMIC DNA]</scope>
    <source>
        <strain evidence="2">cv. HL8</strain>
    </source>
</reference>
<dbReference type="AlphaFoldDB" id="A0AAW0KYG9"/>
<comment type="caution">
    <text evidence="1">The sequence shown here is derived from an EMBL/GenBank/DDBJ whole genome shotgun (WGS) entry which is preliminary data.</text>
</comment>